<sequence>MSGQQGKSENRRSAQLEIVSHKPWQTGSHYAYQIDHAEESYSLRLRLHPEPFPKAPGSVGATTAYAILLSGLTG</sequence>
<protein>
    <submittedName>
        <fullName evidence="1">Predicted protein</fullName>
    </submittedName>
</protein>
<dbReference type="KEGG" id="val:VDBG_03168"/>
<dbReference type="AlphaFoldDB" id="C9SD94"/>
<evidence type="ECO:0000313" key="1">
    <source>
        <dbReference type="EMBL" id="EEY17059.1"/>
    </source>
</evidence>
<dbReference type="EMBL" id="DS985216">
    <property type="protein sequence ID" value="EEY17059.1"/>
    <property type="molecule type" value="Genomic_DNA"/>
</dbReference>
<keyword evidence="2" id="KW-1185">Reference proteome</keyword>
<evidence type="ECO:0000313" key="2">
    <source>
        <dbReference type="Proteomes" id="UP000008698"/>
    </source>
</evidence>
<name>C9SD94_VERA1</name>
<dbReference type="GeneID" id="9533183"/>
<dbReference type="Proteomes" id="UP000008698">
    <property type="component" value="Unassembled WGS sequence"/>
</dbReference>
<dbReference type="RefSeq" id="XP_003007029.1">
    <property type="nucleotide sequence ID" value="XM_003006983.1"/>
</dbReference>
<proteinExistence type="predicted"/>
<accession>C9SD94</accession>
<gene>
    <name evidence="1" type="ORF">VDBG_03168</name>
</gene>
<dbReference type="HOGENOM" id="CLU_2689676_0_0_1"/>
<reference evidence="2" key="1">
    <citation type="journal article" date="2011" name="PLoS Pathog.">
        <title>Comparative genomics yields insights into niche adaptation of plant vascular wilt pathogens.</title>
        <authorList>
            <person name="Klosterman S.J."/>
            <person name="Subbarao K.V."/>
            <person name="Kang S."/>
            <person name="Veronese P."/>
            <person name="Gold S.E."/>
            <person name="Thomma B.P.H.J."/>
            <person name="Chen Z."/>
            <person name="Henrissat B."/>
            <person name="Lee Y.-H."/>
            <person name="Park J."/>
            <person name="Garcia-Pedrajas M.D."/>
            <person name="Barbara D.J."/>
            <person name="Anchieta A."/>
            <person name="de Jonge R."/>
            <person name="Santhanam P."/>
            <person name="Maruthachalam K."/>
            <person name="Atallah Z."/>
            <person name="Amyotte S.G."/>
            <person name="Paz Z."/>
            <person name="Inderbitzin P."/>
            <person name="Hayes R.J."/>
            <person name="Heiman D.I."/>
            <person name="Young S."/>
            <person name="Zeng Q."/>
            <person name="Engels R."/>
            <person name="Galagan J."/>
            <person name="Cuomo C.A."/>
            <person name="Dobinson K.F."/>
            <person name="Ma L.-J."/>
        </authorList>
    </citation>
    <scope>NUCLEOTIDE SEQUENCE [LARGE SCALE GENOMIC DNA]</scope>
    <source>
        <strain evidence="2">VaMs.102 / ATCC MYA-4576 / FGSC 10136</strain>
    </source>
</reference>
<organism evidence="2">
    <name type="scientific">Verticillium alfalfae (strain VaMs.102 / ATCC MYA-4576 / FGSC 10136)</name>
    <name type="common">Verticillium wilt of alfalfa</name>
    <name type="synonym">Verticillium albo-atrum</name>
    <dbReference type="NCBI Taxonomy" id="526221"/>
    <lineage>
        <taxon>Eukaryota</taxon>
        <taxon>Fungi</taxon>
        <taxon>Dikarya</taxon>
        <taxon>Ascomycota</taxon>
        <taxon>Pezizomycotina</taxon>
        <taxon>Sordariomycetes</taxon>
        <taxon>Hypocreomycetidae</taxon>
        <taxon>Glomerellales</taxon>
        <taxon>Plectosphaerellaceae</taxon>
        <taxon>Verticillium</taxon>
    </lineage>
</organism>